<reference evidence="2" key="1">
    <citation type="submission" date="2020-09" db="EMBL/GenBank/DDBJ databases">
        <title>Brevundimonas sp. LVF2 isolated from a puddle in Goettingen, Germany.</title>
        <authorList>
            <person name="Friedrich I."/>
            <person name="Klassen A."/>
            <person name="Hannes N."/>
            <person name="Schneider D."/>
            <person name="Hertel R."/>
            <person name="Daniel R."/>
        </authorList>
    </citation>
    <scope>NUCLEOTIDE SEQUENCE</scope>
    <source>
        <strain evidence="2">LVF2</strain>
    </source>
</reference>
<dbReference type="InterPro" id="IPR013217">
    <property type="entry name" value="Methyltransf_12"/>
</dbReference>
<dbReference type="Gene3D" id="3.40.50.150">
    <property type="entry name" value="Vaccinia Virus protein VP39"/>
    <property type="match status" value="1"/>
</dbReference>
<name>A0A975C5M3_9CAUL</name>
<proteinExistence type="predicted"/>
<dbReference type="RefSeq" id="WP_207931682.1">
    <property type="nucleotide sequence ID" value="NZ_CP062222.1"/>
</dbReference>
<dbReference type="EMBL" id="CP062222">
    <property type="protein sequence ID" value="QTC92400.1"/>
    <property type="molecule type" value="Genomic_DNA"/>
</dbReference>
<sequence>MNRTAADPIHTFYNAHPYPPPVADLERARAQWREPNRARADYHQFWPDRPYRADIDILVAGCGTSQAARHAATRPEARVTGIDVSEASLKETQALKHKYKLDNLETELRAIEDAGELGRRFDLVVCTGVLHHLADPEAGLRALRSVLKPGGVLYLMLYAPYGRTGIYLLQDYCRRLGIGASRGEIAELVEAVEALPWQHPLRPVMEQSSDFLDPDALADALLNPRDRAYSVPQLFEALAANGLSFVRWYRQAPYLPQCGAIAQTAHAERIGKLDPAAQYAAMELWRGAMATHSLVVRRDDETGGAPIDLGGECWKGYVPIRLPSTACVAERLPPGAVGLLFNRNHWFHDLILPIGSTEKALFDAIDGDRTIGEVIERVGAAATEAARSFFKSLWAYDQVVFDASGPISGGIGRRLRV</sequence>
<dbReference type="PANTHER" id="PTHR43464">
    <property type="entry name" value="METHYLTRANSFERASE"/>
    <property type="match status" value="1"/>
</dbReference>
<dbReference type="CDD" id="cd02440">
    <property type="entry name" value="AdoMet_MTases"/>
    <property type="match status" value="1"/>
</dbReference>
<keyword evidence="2" id="KW-0808">Transferase</keyword>
<evidence type="ECO:0000313" key="3">
    <source>
        <dbReference type="Proteomes" id="UP000663918"/>
    </source>
</evidence>
<dbReference type="SUPFAM" id="SSF53335">
    <property type="entry name" value="S-adenosyl-L-methionine-dependent methyltransferases"/>
    <property type="match status" value="1"/>
</dbReference>
<keyword evidence="2" id="KW-0489">Methyltransferase</keyword>
<dbReference type="GO" id="GO:0008168">
    <property type="term" value="F:methyltransferase activity"/>
    <property type="evidence" value="ECO:0007669"/>
    <property type="project" value="UniProtKB-KW"/>
</dbReference>
<dbReference type="PANTHER" id="PTHR43464:SF94">
    <property type="entry name" value="MALONYL-[ACYL-CARRIER PROTEIN] O-METHYLTRANSFERASE"/>
    <property type="match status" value="1"/>
</dbReference>
<dbReference type="AlphaFoldDB" id="A0A975C5M3"/>
<feature type="domain" description="Methyltransferase type 12" evidence="1">
    <location>
        <begin position="59"/>
        <end position="153"/>
    </location>
</feature>
<dbReference type="GO" id="GO:0032259">
    <property type="term" value="P:methylation"/>
    <property type="evidence" value="ECO:0007669"/>
    <property type="project" value="UniProtKB-KW"/>
</dbReference>
<keyword evidence="3" id="KW-1185">Reference proteome</keyword>
<protein>
    <submittedName>
        <fullName evidence="2">Class I SAM-dependent methyltransferase</fullName>
    </submittedName>
</protein>
<gene>
    <name evidence="2" type="ORF">IFJ75_05825</name>
</gene>
<dbReference type="Proteomes" id="UP000663918">
    <property type="component" value="Chromosome"/>
</dbReference>
<dbReference type="Pfam" id="PF08242">
    <property type="entry name" value="Methyltransf_12"/>
    <property type="match status" value="1"/>
</dbReference>
<evidence type="ECO:0000259" key="1">
    <source>
        <dbReference type="Pfam" id="PF08242"/>
    </source>
</evidence>
<dbReference type="InterPro" id="IPR029063">
    <property type="entry name" value="SAM-dependent_MTases_sf"/>
</dbReference>
<dbReference type="KEGG" id="bgoe:IFJ75_05825"/>
<evidence type="ECO:0000313" key="2">
    <source>
        <dbReference type="EMBL" id="QTC92400.1"/>
    </source>
</evidence>
<organism evidence="2 3">
    <name type="scientific">Brevundimonas goettingensis</name>
    <dbReference type="NCBI Taxonomy" id="2774190"/>
    <lineage>
        <taxon>Bacteria</taxon>
        <taxon>Pseudomonadati</taxon>
        <taxon>Pseudomonadota</taxon>
        <taxon>Alphaproteobacteria</taxon>
        <taxon>Caulobacterales</taxon>
        <taxon>Caulobacteraceae</taxon>
        <taxon>Brevundimonas</taxon>
    </lineage>
</organism>
<accession>A0A975C5M3</accession>